<feature type="domain" description="STAS" evidence="1">
    <location>
        <begin position="9"/>
        <end position="102"/>
    </location>
</feature>
<organism evidence="2 3">
    <name type="scientific">Solirubrobacter deserti</name>
    <dbReference type="NCBI Taxonomy" id="2282478"/>
    <lineage>
        <taxon>Bacteria</taxon>
        <taxon>Bacillati</taxon>
        <taxon>Actinomycetota</taxon>
        <taxon>Thermoleophilia</taxon>
        <taxon>Solirubrobacterales</taxon>
        <taxon>Solirubrobacteraceae</taxon>
        <taxon>Solirubrobacter</taxon>
    </lineage>
</organism>
<sequence>MITTEPLGPDTAAIVVGGEVTFSNVIELERALANAEAANLVIDLTQVLFIDSSGLSTLITASARGRVAIVLAPENPPSIFRFRGVERLLALYPSREAALAGLS</sequence>
<dbReference type="RefSeq" id="WP_238932160.1">
    <property type="nucleotide sequence ID" value="NZ_JAPCID010000096.1"/>
</dbReference>
<dbReference type="InterPro" id="IPR036513">
    <property type="entry name" value="STAS_dom_sf"/>
</dbReference>
<name>A0ABT4RVA5_9ACTN</name>
<dbReference type="Proteomes" id="UP001147700">
    <property type="component" value="Unassembled WGS sequence"/>
</dbReference>
<gene>
    <name evidence="2" type="ORF">OJ962_33800</name>
</gene>
<reference evidence="2" key="1">
    <citation type="submission" date="2022-10" db="EMBL/GenBank/DDBJ databases">
        <title>The WGS of Solirubrobacter sp. CPCC 204708.</title>
        <authorList>
            <person name="Jiang Z."/>
        </authorList>
    </citation>
    <scope>NUCLEOTIDE SEQUENCE</scope>
    <source>
        <strain evidence="2">CPCC 204708</strain>
    </source>
</reference>
<evidence type="ECO:0000313" key="3">
    <source>
        <dbReference type="Proteomes" id="UP001147700"/>
    </source>
</evidence>
<dbReference type="EMBL" id="JAPCID010000096">
    <property type="protein sequence ID" value="MDA0142508.1"/>
    <property type="molecule type" value="Genomic_DNA"/>
</dbReference>
<protein>
    <submittedName>
        <fullName evidence="2">STAS domain-containing protein</fullName>
    </submittedName>
</protein>
<proteinExistence type="predicted"/>
<evidence type="ECO:0000259" key="1">
    <source>
        <dbReference type="PROSITE" id="PS50801"/>
    </source>
</evidence>
<dbReference type="PROSITE" id="PS50801">
    <property type="entry name" value="STAS"/>
    <property type="match status" value="1"/>
</dbReference>
<dbReference type="Pfam" id="PF01740">
    <property type="entry name" value="STAS"/>
    <property type="match status" value="1"/>
</dbReference>
<dbReference type="SUPFAM" id="SSF52091">
    <property type="entry name" value="SpoIIaa-like"/>
    <property type="match status" value="1"/>
</dbReference>
<evidence type="ECO:0000313" key="2">
    <source>
        <dbReference type="EMBL" id="MDA0142508.1"/>
    </source>
</evidence>
<keyword evidence="3" id="KW-1185">Reference proteome</keyword>
<comment type="caution">
    <text evidence="2">The sequence shown here is derived from an EMBL/GenBank/DDBJ whole genome shotgun (WGS) entry which is preliminary data.</text>
</comment>
<accession>A0ABT4RVA5</accession>
<dbReference type="InterPro" id="IPR002645">
    <property type="entry name" value="STAS_dom"/>
</dbReference>
<dbReference type="Gene3D" id="3.30.750.24">
    <property type="entry name" value="STAS domain"/>
    <property type="match status" value="1"/>
</dbReference>